<organism evidence="1 2">
    <name type="scientific">Ficus carica</name>
    <name type="common">Common fig</name>
    <dbReference type="NCBI Taxonomy" id="3494"/>
    <lineage>
        <taxon>Eukaryota</taxon>
        <taxon>Viridiplantae</taxon>
        <taxon>Streptophyta</taxon>
        <taxon>Embryophyta</taxon>
        <taxon>Tracheophyta</taxon>
        <taxon>Spermatophyta</taxon>
        <taxon>Magnoliopsida</taxon>
        <taxon>eudicotyledons</taxon>
        <taxon>Gunneridae</taxon>
        <taxon>Pentapetalae</taxon>
        <taxon>rosids</taxon>
        <taxon>fabids</taxon>
        <taxon>Rosales</taxon>
        <taxon>Moraceae</taxon>
        <taxon>Ficeae</taxon>
        <taxon>Ficus</taxon>
    </lineage>
</organism>
<reference evidence="1" key="1">
    <citation type="submission" date="2023-07" db="EMBL/GenBank/DDBJ databases">
        <title>draft genome sequence of fig (Ficus carica).</title>
        <authorList>
            <person name="Takahashi T."/>
            <person name="Nishimura K."/>
        </authorList>
    </citation>
    <scope>NUCLEOTIDE SEQUENCE</scope>
</reference>
<comment type="caution">
    <text evidence="1">The sequence shown here is derived from an EMBL/GenBank/DDBJ whole genome shotgun (WGS) entry which is preliminary data.</text>
</comment>
<evidence type="ECO:0000313" key="2">
    <source>
        <dbReference type="Proteomes" id="UP001187192"/>
    </source>
</evidence>
<sequence length="144" mass="16315">MLIDEAQDCCPESINKAEDRTEDVVVDLLSTTEARECEWKRFGSPRSRSPDLFCASSIEASDSSEGGGVRFWLRIGQKRTSDCRIYDTRAGSEVRGRDWNFGGRRRRRHLEAGEGGGTIWLRIRQKRNSSGRISYARTLIGATR</sequence>
<protein>
    <submittedName>
        <fullName evidence="1">Uncharacterized protein</fullName>
    </submittedName>
</protein>
<dbReference type="Proteomes" id="UP001187192">
    <property type="component" value="Unassembled WGS sequence"/>
</dbReference>
<evidence type="ECO:0000313" key="1">
    <source>
        <dbReference type="EMBL" id="GMN54770.1"/>
    </source>
</evidence>
<dbReference type="EMBL" id="BTGU01000053">
    <property type="protein sequence ID" value="GMN54770.1"/>
    <property type="molecule type" value="Genomic_DNA"/>
</dbReference>
<dbReference type="AlphaFoldDB" id="A0AA88ALQ3"/>
<gene>
    <name evidence="1" type="ORF">TIFTF001_023889</name>
</gene>
<keyword evidence="2" id="KW-1185">Reference proteome</keyword>
<accession>A0AA88ALQ3</accession>
<proteinExistence type="predicted"/>
<name>A0AA88ALQ3_FICCA</name>